<dbReference type="AlphaFoldDB" id="A0A4R3M182"/>
<dbReference type="PANTHER" id="PTHR42792:SF1">
    <property type="entry name" value="FLAGELLAR HOOK-ASSOCIATED PROTEIN 3"/>
    <property type="match status" value="1"/>
</dbReference>
<dbReference type="Proteomes" id="UP000295678">
    <property type="component" value="Unassembled WGS sequence"/>
</dbReference>
<sequence>MSISSLSKSIGWTRGLVEMRAQMLDLQRQLATGKKATTFGKLGSDRTLSVSMRARVAQIESYKSVIGTVQLRTDVMAQSFDRMRSILSDTRSDAIVPNFELVRGGQTALQVRAEAALDEMLGLLSGEVDGRYLFAGRAVDKNPIAATTSILDGYGQQAGFRQHLSERRQADLGADGLGRLVVPAAAGTDVTVAEDVAGSPFGFKIAGVASTLSGVSVTGPAGAPSEVDVSFGGQPQPGETIRFDLNLPDGTTTTVQLRAVAAGQGGERGTFEIGADEAATAANFQQALTDSMRTAASIDLSAASAYAAAEDFFNIDAANPPRRVDGPPFDTATSLRAATAADTVFWYTGDAETTDPRATSSAKIDDHITVGYGARANEEAFRWMVQNLAVLAADSFDPGVSTDRDRYFATTQRVVNNIAYSGRQTISAVHAEIASVQYVTGQADARHTTTKAMAEDLVAGVELADMNEVSVKLLQLQTRLEASYQVTAMLSQLNLTRFL</sequence>
<keyword evidence="1" id="KW-0969">Cilium</keyword>
<reference evidence="1 2" key="1">
    <citation type="submission" date="2019-03" db="EMBL/GenBank/DDBJ databases">
        <title>Genomic Encyclopedia of Type Strains, Phase IV (KMG-IV): sequencing the most valuable type-strain genomes for metagenomic binning, comparative biology and taxonomic classification.</title>
        <authorList>
            <person name="Goeker M."/>
        </authorList>
    </citation>
    <scope>NUCLEOTIDE SEQUENCE [LARGE SCALE GENOMIC DNA]</scope>
    <source>
        <strain evidence="1 2">DSM 19345</strain>
    </source>
</reference>
<keyword evidence="2" id="KW-1185">Reference proteome</keyword>
<evidence type="ECO:0000313" key="1">
    <source>
        <dbReference type="EMBL" id="TCT06463.1"/>
    </source>
</evidence>
<dbReference type="PANTHER" id="PTHR42792">
    <property type="entry name" value="FLAGELLIN"/>
    <property type="match status" value="1"/>
</dbReference>
<proteinExistence type="predicted"/>
<dbReference type="OrthoDB" id="7312911at2"/>
<keyword evidence="1" id="KW-0966">Cell projection</keyword>
<keyword evidence="1" id="KW-0282">Flagellum</keyword>
<gene>
    <name evidence="1" type="ORF">EDC22_11146</name>
</gene>
<protein>
    <submittedName>
        <fullName evidence="1">Flagellin-like hook-associated protein FlgL</fullName>
    </submittedName>
</protein>
<dbReference type="InterPro" id="IPR001492">
    <property type="entry name" value="Flagellin"/>
</dbReference>
<evidence type="ECO:0000313" key="2">
    <source>
        <dbReference type="Proteomes" id="UP000295678"/>
    </source>
</evidence>
<dbReference type="GO" id="GO:0005198">
    <property type="term" value="F:structural molecule activity"/>
    <property type="evidence" value="ECO:0007669"/>
    <property type="project" value="InterPro"/>
</dbReference>
<dbReference type="GO" id="GO:0009288">
    <property type="term" value="C:bacterial-type flagellum"/>
    <property type="evidence" value="ECO:0007669"/>
    <property type="project" value="InterPro"/>
</dbReference>
<dbReference type="SUPFAM" id="SSF64518">
    <property type="entry name" value="Phase 1 flagellin"/>
    <property type="match status" value="1"/>
</dbReference>
<name>A0A4R3M182_9HYPH</name>
<comment type="caution">
    <text evidence="1">The sequence shown here is derived from an EMBL/GenBank/DDBJ whole genome shotgun (WGS) entry which is preliminary data.</text>
</comment>
<dbReference type="RefSeq" id="WP_132807534.1">
    <property type="nucleotide sequence ID" value="NZ_SMAK01000011.1"/>
</dbReference>
<accession>A0A4R3M182</accession>
<organism evidence="1 2">
    <name type="scientific">Tepidamorphus gemmatus</name>
    <dbReference type="NCBI Taxonomy" id="747076"/>
    <lineage>
        <taxon>Bacteria</taxon>
        <taxon>Pseudomonadati</taxon>
        <taxon>Pseudomonadota</taxon>
        <taxon>Alphaproteobacteria</taxon>
        <taxon>Hyphomicrobiales</taxon>
        <taxon>Tepidamorphaceae</taxon>
        <taxon>Tepidamorphus</taxon>
    </lineage>
</organism>
<dbReference type="EMBL" id="SMAK01000011">
    <property type="protein sequence ID" value="TCT06463.1"/>
    <property type="molecule type" value="Genomic_DNA"/>
</dbReference>